<evidence type="ECO:0000313" key="2">
    <source>
        <dbReference type="Proteomes" id="UP000544054"/>
    </source>
</evidence>
<dbReference type="AlphaFoldDB" id="A0A7Y0AKT9"/>
<name>A0A7Y0AKT9_9FLAO</name>
<dbReference type="EMBL" id="JABBGI010000005">
    <property type="protein sequence ID" value="NML69219.1"/>
    <property type="molecule type" value="Genomic_DNA"/>
</dbReference>
<sequence>MKKIYLVLYWEHFDGGEAKVINLDLKVEFAGEYIGKASNVYLYYMPEAKYGNEGIKVSIAP</sequence>
<keyword evidence="2" id="KW-1185">Reference proteome</keyword>
<comment type="caution">
    <text evidence="1">The sequence shown here is derived from an EMBL/GenBank/DDBJ whole genome shotgun (WGS) entry which is preliminary data.</text>
</comment>
<organism evidence="1 2">
    <name type="scientific">Chryseobacterium antibioticum</name>
    <dbReference type="NCBI Taxonomy" id="2728847"/>
    <lineage>
        <taxon>Bacteria</taxon>
        <taxon>Pseudomonadati</taxon>
        <taxon>Bacteroidota</taxon>
        <taxon>Flavobacteriia</taxon>
        <taxon>Flavobacteriales</taxon>
        <taxon>Weeksellaceae</taxon>
        <taxon>Chryseobacterium group</taxon>
        <taxon>Chryseobacterium</taxon>
    </lineage>
</organism>
<dbReference type="Proteomes" id="UP000544054">
    <property type="component" value="Unassembled WGS sequence"/>
</dbReference>
<evidence type="ECO:0000313" key="1">
    <source>
        <dbReference type="EMBL" id="NML69219.1"/>
    </source>
</evidence>
<proteinExistence type="predicted"/>
<dbReference type="RefSeq" id="WP_169233786.1">
    <property type="nucleotide sequence ID" value="NZ_JABBGI010000005.1"/>
</dbReference>
<accession>A0A7Y0AKT9</accession>
<gene>
    <name evidence="1" type="ORF">HHL23_05360</name>
</gene>
<protein>
    <submittedName>
        <fullName evidence="1">Uncharacterized protein</fullName>
    </submittedName>
</protein>
<reference evidence="1 2" key="1">
    <citation type="submission" date="2020-04" db="EMBL/GenBank/DDBJ databases">
        <title>Chryseobacterium sp. RP-3-3 sp. nov., isolated from Jeju soil.</title>
        <authorList>
            <person name="Dahal R.H."/>
        </authorList>
    </citation>
    <scope>NUCLEOTIDE SEQUENCE [LARGE SCALE GENOMIC DNA]</scope>
    <source>
        <strain evidence="1 2">RP-3-3</strain>
    </source>
</reference>